<dbReference type="AlphaFoldDB" id="A0A0F9GIC9"/>
<comment type="caution">
    <text evidence="1">The sequence shown here is derived from an EMBL/GenBank/DDBJ whole genome shotgun (WGS) entry which is preliminary data.</text>
</comment>
<accession>A0A0F9GIC9</accession>
<dbReference type="EMBL" id="LAZR01017880">
    <property type="protein sequence ID" value="KKL98584.1"/>
    <property type="molecule type" value="Genomic_DNA"/>
</dbReference>
<name>A0A0F9GIC9_9ZZZZ</name>
<sequence>MTDDMFENDNDIEVKEPKKLYDAMTIAEVQAALSAPTPPDQITWIHEFGSLWEKGDKKGTALALATADARFFQDRLDKVCGAFNWQSETK</sequence>
<organism evidence="1">
    <name type="scientific">marine sediment metagenome</name>
    <dbReference type="NCBI Taxonomy" id="412755"/>
    <lineage>
        <taxon>unclassified sequences</taxon>
        <taxon>metagenomes</taxon>
        <taxon>ecological metagenomes</taxon>
    </lineage>
</organism>
<protein>
    <submittedName>
        <fullName evidence="1">Uncharacterized protein</fullName>
    </submittedName>
</protein>
<gene>
    <name evidence="1" type="ORF">LCGC14_1822930</name>
</gene>
<proteinExistence type="predicted"/>
<feature type="non-terminal residue" evidence="1">
    <location>
        <position position="90"/>
    </location>
</feature>
<evidence type="ECO:0000313" key="1">
    <source>
        <dbReference type="EMBL" id="KKL98584.1"/>
    </source>
</evidence>
<reference evidence="1" key="1">
    <citation type="journal article" date="2015" name="Nature">
        <title>Complex archaea that bridge the gap between prokaryotes and eukaryotes.</title>
        <authorList>
            <person name="Spang A."/>
            <person name="Saw J.H."/>
            <person name="Jorgensen S.L."/>
            <person name="Zaremba-Niedzwiedzka K."/>
            <person name="Martijn J."/>
            <person name="Lind A.E."/>
            <person name="van Eijk R."/>
            <person name="Schleper C."/>
            <person name="Guy L."/>
            <person name="Ettema T.J."/>
        </authorList>
    </citation>
    <scope>NUCLEOTIDE SEQUENCE</scope>
</reference>